<name>A0A1H9EZQ6_9SPIR</name>
<organism evidence="2 3">
    <name type="scientific">Treponema bryantii</name>
    <dbReference type="NCBI Taxonomy" id="163"/>
    <lineage>
        <taxon>Bacteria</taxon>
        <taxon>Pseudomonadati</taxon>
        <taxon>Spirochaetota</taxon>
        <taxon>Spirochaetia</taxon>
        <taxon>Spirochaetales</taxon>
        <taxon>Treponemataceae</taxon>
        <taxon>Treponema</taxon>
    </lineage>
</organism>
<dbReference type="Proteomes" id="UP000182360">
    <property type="component" value="Unassembled WGS sequence"/>
</dbReference>
<feature type="chain" id="PRO_5010347362" evidence="1">
    <location>
        <begin position="21"/>
        <end position="161"/>
    </location>
</feature>
<keyword evidence="3" id="KW-1185">Reference proteome</keyword>
<proteinExistence type="predicted"/>
<evidence type="ECO:0000313" key="2">
    <source>
        <dbReference type="EMBL" id="SEQ31210.1"/>
    </source>
</evidence>
<accession>A0A1H9EZQ6</accession>
<evidence type="ECO:0000256" key="1">
    <source>
        <dbReference type="SAM" id="SignalP"/>
    </source>
</evidence>
<dbReference type="RefSeq" id="WP_074642670.1">
    <property type="nucleotide sequence ID" value="NZ_FOFU01000003.1"/>
</dbReference>
<dbReference type="AlphaFoldDB" id="A0A1H9EZQ6"/>
<evidence type="ECO:0000313" key="3">
    <source>
        <dbReference type="Proteomes" id="UP000182360"/>
    </source>
</evidence>
<dbReference type="EMBL" id="FOFU01000003">
    <property type="protein sequence ID" value="SEQ31210.1"/>
    <property type="molecule type" value="Genomic_DNA"/>
</dbReference>
<reference evidence="2 3" key="1">
    <citation type="submission" date="2016-10" db="EMBL/GenBank/DDBJ databases">
        <authorList>
            <person name="de Groot N.N."/>
        </authorList>
    </citation>
    <scope>NUCLEOTIDE SEQUENCE [LARGE SCALE GENOMIC DNA]</scope>
    <source>
        <strain evidence="2 3">B25</strain>
    </source>
</reference>
<protein>
    <submittedName>
        <fullName evidence="2">Uncharacterized protein</fullName>
    </submittedName>
</protein>
<feature type="signal peptide" evidence="1">
    <location>
        <begin position="1"/>
        <end position="20"/>
    </location>
</feature>
<gene>
    <name evidence="2" type="ORF">SAMN04487977_103342</name>
</gene>
<keyword evidence="1" id="KW-0732">Signal</keyword>
<sequence length="161" mass="17732">MKKLFLVTLISALFTVAAVAAPKTLVIDLGDSEVKTIEIVKNPYGVNYQNKTPAVFTKYFKNNMPVPGDTIEVHYNFTSDVNIPGLIMAVIDNSPEANYWLEISKEYKTLGNIKAGVPNKGVLVYKVVAKPVSEVTVQLMYDDKFDSKLTLQKAGVTTGKK</sequence>